<dbReference type="AlphaFoldDB" id="A0A7J3SJA6"/>
<keyword evidence="9 11" id="KW-0411">Iron-sulfur</keyword>
<evidence type="ECO:0000256" key="5">
    <source>
        <dbReference type="ARBA" id="ARBA00022723"/>
    </source>
</evidence>
<dbReference type="GO" id="GO:0046872">
    <property type="term" value="F:metal ion binding"/>
    <property type="evidence" value="ECO:0007669"/>
    <property type="project" value="UniProtKB-KW"/>
</dbReference>
<dbReference type="Pfam" id="PF00970">
    <property type="entry name" value="FAD_binding_6"/>
    <property type="match status" value="1"/>
</dbReference>
<gene>
    <name evidence="13" type="ORF">ENW83_00625</name>
</gene>
<dbReference type="EMBL" id="DTLS01000023">
    <property type="protein sequence ID" value="HGZ59701.1"/>
    <property type="molecule type" value="Genomic_DNA"/>
</dbReference>
<evidence type="ECO:0000256" key="3">
    <source>
        <dbReference type="ARBA" id="ARBA00022630"/>
    </source>
</evidence>
<dbReference type="PIRSF" id="PIRSF006816">
    <property type="entry name" value="Cyc3_hyd_g"/>
    <property type="match status" value="1"/>
</dbReference>
<dbReference type="GO" id="GO:0050660">
    <property type="term" value="F:flavin adenine dinucleotide binding"/>
    <property type="evidence" value="ECO:0007669"/>
    <property type="project" value="InterPro"/>
</dbReference>
<keyword evidence="5 11" id="KW-0479">Metal-binding</keyword>
<feature type="binding site" evidence="11">
    <location>
        <position position="255"/>
    </location>
    <ligand>
        <name>[2Fe-2S] cluster</name>
        <dbReference type="ChEBI" id="CHEBI:190135"/>
    </ligand>
</feature>
<evidence type="ECO:0000313" key="13">
    <source>
        <dbReference type="EMBL" id="HGZ59701.1"/>
    </source>
</evidence>
<keyword evidence="8 11" id="KW-0408">Iron</keyword>
<protein>
    <submittedName>
        <fullName evidence="13">Ni/Fe hydrogenase subunit gamma</fullName>
    </submittedName>
</protein>
<dbReference type="SUPFAM" id="SSF52343">
    <property type="entry name" value="Ferredoxin reductase-like, C-terminal NADP-linked domain"/>
    <property type="match status" value="1"/>
</dbReference>
<evidence type="ECO:0000256" key="2">
    <source>
        <dbReference type="ARBA" id="ARBA00022448"/>
    </source>
</evidence>
<dbReference type="InterPro" id="IPR050353">
    <property type="entry name" value="PyrK_electron_transfer"/>
</dbReference>
<evidence type="ECO:0000256" key="1">
    <source>
        <dbReference type="ARBA" id="ARBA00006422"/>
    </source>
</evidence>
<feature type="binding site" evidence="11">
    <location>
        <position position="252"/>
    </location>
    <ligand>
        <name>[2Fe-2S] cluster</name>
        <dbReference type="ChEBI" id="CHEBI:190135"/>
    </ligand>
</feature>
<keyword evidence="7" id="KW-0249">Electron transport</keyword>
<dbReference type="GO" id="GO:0006221">
    <property type="term" value="P:pyrimidine nucleotide biosynthetic process"/>
    <property type="evidence" value="ECO:0007669"/>
    <property type="project" value="InterPro"/>
</dbReference>
<dbReference type="Gene3D" id="2.10.240.10">
    <property type="entry name" value="Dihydroorotate dehydrogenase, electron transfer subunit"/>
    <property type="match status" value="1"/>
</dbReference>
<reference evidence="13" key="1">
    <citation type="journal article" date="2020" name="mSystems">
        <title>Genome- and Community-Level Interaction Insights into Carbon Utilization and Element Cycling Functions of Hydrothermarchaeota in Hydrothermal Sediment.</title>
        <authorList>
            <person name="Zhou Z."/>
            <person name="Liu Y."/>
            <person name="Xu W."/>
            <person name="Pan J."/>
            <person name="Luo Z.H."/>
            <person name="Li M."/>
        </authorList>
    </citation>
    <scope>NUCLEOTIDE SEQUENCE [LARGE SCALE GENOMIC DNA]</scope>
    <source>
        <strain evidence="13">SpSt-885</strain>
    </source>
</reference>
<comment type="cofactor">
    <cofactor evidence="10">
        <name>[2Fe-2S] cluster</name>
        <dbReference type="ChEBI" id="CHEBI:190135"/>
    </cofactor>
</comment>
<dbReference type="InterPro" id="IPR012165">
    <property type="entry name" value="Cyt_c3_hydrogenase_gsu"/>
</dbReference>
<name>A0A7J3SJA6_9CREN</name>
<evidence type="ECO:0000259" key="12">
    <source>
        <dbReference type="PROSITE" id="PS51384"/>
    </source>
</evidence>
<dbReference type="Pfam" id="PF10418">
    <property type="entry name" value="DHODB_Fe-S_bind"/>
    <property type="match status" value="1"/>
</dbReference>
<evidence type="ECO:0000256" key="7">
    <source>
        <dbReference type="ARBA" id="ARBA00022982"/>
    </source>
</evidence>
<dbReference type="PROSITE" id="PS51384">
    <property type="entry name" value="FAD_FR"/>
    <property type="match status" value="1"/>
</dbReference>
<comment type="cofactor">
    <cofactor evidence="11">
        <name>[2Fe-2S] cluster</name>
        <dbReference type="ChEBI" id="CHEBI:190135"/>
    </cofactor>
    <text evidence="11">Binds 1 [2Fe-2S] cluster per subunit.</text>
</comment>
<keyword evidence="2" id="KW-0813">Transport</keyword>
<evidence type="ECO:0000256" key="4">
    <source>
        <dbReference type="ARBA" id="ARBA00022714"/>
    </source>
</evidence>
<comment type="caution">
    <text evidence="13">The sequence shown here is derived from an EMBL/GenBank/DDBJ whole genome shotgun (WGS) entry which is preliminary data.</text>
</comment>
<dbReference type="PANTHER" id="PTHR43513:SF3">
    <property type="entry name" value="DIHYDROOROTATE DEHYDROGENASE B (NAD(+)), ELECTRON TRANSFER SUBUNIT-RELATED"/>
    <property type="match status" value="1"/>
</dbReference>
<sequence length="283" mass="32022">MLKSEEIKKKVVPNAAEVVEIIEETKDTKTYKIFIKGKVSDEFRPGRFLMVYLKGSGEIPISLSDLAQDKDNGVLAILTVRGVGVVSQYMLSKVREGDKIGVRGPFGNGWPIENARGKDILIAGGGIGFAPLRPILNYIRKNRKDFGKVYLVYGARSPWDMLYKYELESYKELPNSEIHFTIDRPAEGWKGEVGLVPDILGRIKLSTDAWSFICGPEIMMKIASKRLYEFGMDPKRIFVSLERRMRCGIGICGTCQFGHYYVCKDGPVFSYKDVYRYMEVEGI</sequence>
<evidence type="ECO:0000256" key="6">
    <source>
        <dbReference type="ARBA" id="ARBA00022827"/>
    </source>
</evidence>
<dbReference type="PANTHER" id="PTHR43513">
    <property type="entry name" value="DIHYDROOROTATE DEHYDROGENASE B (NAD(+)), ELECTRON TRANSFER SUBUNIT"/>
    <property type="match status" value="1"/>
</dbReference>
<dbReference type="InterPro" id="IPR001709">
    <property type="entry name" value="Flavoprot_Pyr_Nucl_cyt_Rdtase"/>
</dbReference>
<dbReference type="InterPro" id="IPR017938">
    <property type="entry name" value="Riboflavin_synthase-like_b-brl"/>
</dbReference>
<dbReference type="InterPro" id="IPR008333">
    <property type="entry name" value="Cbr1-like_FAD-bd_dom"/>
</dbReference>
<dbReference type="InterPro" id="IPR037117">
    <property type="entry name" value="Dihydroorotate_DH_ele_sf"/>
</dbReference>
<feature type="binding site" evidence="11">
    <location>
        <position position="247"/>
    </location>
    <ligand>
        <name>[2Fe-2S] cluster</name>
        <dbReference type="ChEBI" id="CHEBI:190135"/>
    </ligand>
</feature>
<dbReference type="SUPFAM" id="SSF63380">
    <property type="entry name" value="Riboflavin synthase domain-like"/>
    <property type="match status" value="1"/>
</dbReference>
<dbReference type="GO" id="GO:0016491">
    <property type="term" value="F:oxidoreductase activity"/>
    <property type="evidence" value="ECO:0007669"/>
    <property type="project" value="InterPro"/>
</dbReference>
<organism evidence="13">
    <name type="scientific">Fervidicoccus fontis</name>
    <dbReference type="NCBI Taxonomy" id="683846"/>
    <lineage>
        <taxon>Archaea</taxon>
        <taxon>Thermoproteota</taxon>
        <taxon>Thermoprotei</taxon>
        <taxon>Fervidicoccales</taxon>
        <taxon>Fervidicoccaceae</taxon>
        <taxon>Fervidicoccus</taxon>
    </lineage>
</organism>
<dbReference type="InterPro" id="IPR017927">
    <property type="entry name" value="FAD-bd_FR_type"/>
</dbReference>
<evidence type="ECO:0000256" key="9">
    <source>
        <dbReference type="ARBA" id="ARBA00023014"/>
    </source>
</evidence>
<dbReference type="Gene3D" id="3.40.50.80">
    <property type="entry name" value="Nucleotide-binding domain of ferredoxin-NADP reductase (FNR) module"/>
    <property type="match status" value="1"/>
</dbReference>
<keyword evidence="6" id="KW-0274">FAD</keyword>
<dbReference type="PRINTS" id="PR00371">
    <property type="entry name" value="FPNCR"/>
</dbReference>
<comment type="similarity">
    <text evidence="1">Belongs to the PyrK family.</text>
</comment>
<accession>A0A7J3SJA6</accession>
<feature type="domain" description="FAD-binding FR-type" evidence="12">
    <location>
        <begin position="11"/>
        <end position="112"/>
    </location>
</feature>
<dbReference type="InterPro" id="IPR019480">
    <property type="entry name" value="Dihydroorotate_DH_Fe-S-bd"/>
</dbReference>
<proteinExistence type="inferred from homology"/>
<dbReference type="InterPro" id="IPR039261">
    <property type="entry name" value="FNR_nucleotide-bd"/>
</dbReference>
<evidence type="ECO:0000256" key="8">
    <source>
        <dbReference type="ARBA" id="ARBA00023004"/>
    </source>
</evidence>
<feature type="binding site" evidence="11">
    <location>
        <position position="263"/>
    </location>
    <ligand>
        <name>[2Fe-2S] cluster</name>
        <dbReference type="ChEBI" id="CHEBI:190135"/>
    </ligand>
</feature>
<dbReference type="Gene3D" id="2.40.30.10">
    <property type="entry name" value="Translation factors"/>
    <property type="match status" value="1"/>
</dbReference>
<dbReference type="GO" id="GO:0051537">
    <property type="term" value="F:2 iron, 2 sulfur cluster binding"/>
    <property type="evidence" value="ECO:0007669"/>
    <property type="project" value="UniProtKB-KW"/>
</dbReference>
<dbReference type="InterPro" id="IPR001433">
    <property type="entry name" value="OxRdtase_FAD/NAD-bd"/>
</dbReference>
<dbReference type="Pfam" id="PF00175">
    <property type="entry name" value="NAD_binding_1"/>
    <property type="match status" value="1"/>
</dbReference>
<keyword evidence="3" id="KW-0285">Flavoprotein</keyword>
<keyword evidence="4 11" id="KW-0001">2Fe-2S</keyword>
<evidence type="ECO:0000256" key="10">
    <source>
        <dbReference type="ARBA" id="ARBA00034078"/>
    </source>
</evidence>
<dbReference type="CDD" id="cd06221">
    <property type="entry name" value="sulfite_reductase_like"/>
    <property type="match status" value="1"/>
</dbReference>
<evidence type="ECO:0000256" key="11">
    <source>
        <dbReference type="PIRSR" id="PIRSR006816-2"/>
    </source>
</evidence>